<feature type="non-terminal residue" evidence="1">
    <location>
        <position position="71"/>
    </location>
</feature>
<gene>
    <name evidence="1" type="ORF">BYL167_LOCUS26699</name>
    <name evidence="2" type="ORF">GIL414_LOCUS30413</name>
</gene>
<reference evidence="1" key="1">
    <citation type="submission" date="2021-02" db="EMBL/GenBank/DDBJ databases">
        <authorList>
            <person name="Nowell W R."/>
        </authorList>
    </citation>
    <scope>NUCLEOTIDE SEQUENCE</scope>
</reference>
<organism evidence="1 3">
    <name type="scientific">Rotaria magnacalcarata</name>
    <dbReference type="NCBI Taxonomy" id="392030"/>
    <lineage>
        <taxon>Eukaryota</taxon>
        <taxon>Metazoa</taxon>
        <taxon>Spiralia</taxon>
        <taxon>Gnathifera</taxon>
        <taxon>Rotifera</taxon>
        <taxon>Eurotatoria</taxon>
        <taxon>Bdelloidea</taxon>
        <taxon>Philodinida</taxon>
        <taxon>Philodinidae</taxon>
        <taxon>Rotaria</taxon>
    </lineage>
</organism>
<evidence type="ECO:0000313" key="2">
    <source>
        <dbReference type="EMBL" id="CAF4406671.1"/>
    </source>
</evidence>
<dbReference type="AlphaFoldDB" id="A0A8S2TBD1"/>
<dbReference type="EMBL" id="CAJOBJ010058263">
    <property type="protein sequence ID" value="CAF4406671.1"/>
    <property type="molecule type" value="Genomic_DNA"/>
</dbReference>
<name>A0A8S2TBD1_9BILA</name>
<proteinExistence type="predicted"/>
<evidence type="ECO:0000313" key="3">
    <source>
        <dbReference type="Proteomes" id="UP000681967"/>
    </source>
</evidence>
<dbReference type="EMBL" id="CAJOBH010031800">
    <property type="protein sequence ID" value="CAF4280927.1"/>
    <property type="molecule type" value="Genomic_DNA"/>
</dbReference>
<comment type="caution">
    <text evidence="1">The sequence shown here is derived from an EMBL/GenBank/DDBJ whole genome shotgun (WGS) entry which is preliminary data.</text>
</comment>
<evidence type="ECO:0000313" key="1">
    <source>
        <dbReference type="EMBL" id="CAF4280927.1"/>
    </source>
</evidence>
<sequence>PSTYNCNQVDYRILPSPIVGFQEEQYSSSFMNHISILIGCEDGSIHCLIISRESPLTIVDMKLVTSGQMKS</sequence>
<feature type="non-terminal residue" evidence="1">
    <location>
        <position position="1"/>
    </location>
</feature>
<protein>
    <submittedName>
        <fullName evidence="1">Uncharacterized protein</fullName>
    </submittedName>
</protein>
<dbReference type="Proteomes" id="UP000681720">
    <property type="component" value="Unassembled WGS sequence"/>
</dbReference>
<dbReference type="Proteomes" id="UP000681967">
    <property type="component" value="Unassembled WGS sequence"/>
</dbReference>
<accession>A0A8S2TBD1</accession>